<dbReference type="KEGG" id="tae:TepiRe1_1045"/>
<gene>
    <name evidence="1" type="ordered locus">TEPIRE1_1045</name>
</gene>
<proteinExistence type="predicted"/>
<dbReference type="PANTHER" id="PTHR43394">
    <property type="entry name" value="ATP-DEPENDENT PERMEASE MDL1, MITOCHONDRIAL"/>
    <property type="match status" value="1"/>
</dbReference>
<evidence type="ECO:0000313" key="2">
    <source>
        <dbReference type="Proteomes" id="UP000010802"/>
    </source>
</evidence>
<reference evidence="2" key="1">
    <citation type="journal article" date="2013" name="Genome Announc.">
        <title>First genome sequence of a syntrophic acetate-oxidizing bacterium, Tepidanaerobacter acetatoxydans strain Re1.</title>
        <authorList>
            <person name="Manzoor S."/>
            <person name="Bongcam-Rudloff E."/>
            <person name="Schnurer A."/>
            <person name="Muller B."/>
        </authorList>
    </citation>
    <scope>NUCLEOTIDE SEQUENCE [LARGE SCALE GENOMIC DNA]</scope>
    <source>
        <strain evidence="2">Re1</strain>
    </source>
</reference>
<dbReference type="InterPro" id="IPR039421">
    <property type="entry name" value="Type_1_exporter"/>
</dbReference>
<accession>L0S1U4</accession>
<dbReference type="OrthoDB" id="9762517at2"/>
<organism evidence="1 2">
    <name type="scientific">Tepidanaerobacter acetatoxydans (strain DSM 21804 / JCM 16047 / Re1)</name>
    <dbReference type="NCBI Taxonomy" id="1209989"/>
    <lineage>
        <taxon>Bacteria</taxon>
        <taxon>Bacillati</taxon>
        <taxon>Bacillota</taxon>
        <taxon>Clostridia</taxon>
        <taxon>Thermosediminibacterales</taxon>
        <taxon>Tepidanaerobacteraceae</taxon>
        <taxon>Tepidanaerobacter</taxon>
    </lineage>
</organism>
<dbReference type="EMBL" id="HF563609">
    <property type="protein sequence ID" value="CCP25762.1"/>
    <property type="molecule type" value="Genomic_DNA"/>
</dbReference>
<dbReference type="PANTHER" id="PTHR43394:SF1">
    <property type="entry name" value="ATP-BINDING CASSETTE SUB-FAMILY B MEMBER 10, MITOCHONDRIAL"/>
    <property type="match status" value="1"/>
</dbReference>
<dbReference type="GO" id="GO:0015421">
    <property type="term" value="F:ABC-type oligopeptide transporter activity"/>
    <property type="evidence" value="ECO:0007669"/>
    <property type="project" value="TreeGrafter"/>
</dbReference>
<dbReference type="PATRIC" id="fig|1209989.3.peg.1147"/>
<evidence type="ECO:0000313" key="1">
    <source>
        <dbReference type="EMBL" id="CCP25762.1"/>
    </source>
</evidence>
<sequence length="81" mass="9156">MDEPTASLDPLIESEVYEDFTRIGKDKTVILISHRLSAAKLCDKIIVLNNGEIIEQGSHADLMGTKGKYYEVFTLQKHLYT</sequence>
<dbReference type="RefSeq" id="WP_015295180.1">
    <property type="nucleotide sequence ID" value="NC_015519.1"/>
</dbReference>
<protein>
    <submittedName>
        <fullName evidence="1">Uncharacterized protein</fullName>
    </submittedName>
</protein>
<dbReference type="eggNOG" id="COG1132">
    <property type="taxonomic scope" value="Bacteria"/>
</dbReference>
<dbReference type="AlphaFoldDB" id="L0S1U4"/>
<dbReference type="SUPFAM" id="SSF52540">
    <property type="entry name" value="P-loop containing nucleoside triphosphate hydrolases"/>
    <property type="match status" value="1"/>
</dbReference>
<name>L0S1U4_TEPAE</name>
<dbReference type="Gene3D" id="3.40.50.300">
    <property type="entry name" value="P-loop containing nucleotide triphosphate hydrolases"/>
    <property type="match status" value="1"/>
</dbReference>
<dbReference type="Proteomes" id="UP000010802">
    <property type="component" value="Chromosome"/>
</dbReference>
<dbReference type="HOGENOM" id="CLU_000604_61_9_9"/>
<keyword evidence="2" id="KW-1185">Reference proteome</keyword>
<dbReference type="InterPro" id="IPR027417">
    <property type="entry name" value="P-loop_NTPase"/>
</dbReference>